<organism evidence="3 4">
    <name type="scientific">Symbiodinium necroappetens</name>
    <dbReference type="NCBI Taxonomy" id="1628268"/>
    <lineage>
        <taxon>Eukaryota</taxon>
        <taxon>Sar</taxon>
        <taxon>Alveolata</taxon>
        <taxon>Dinophyceae</taxon>
        <taxon>Suessiales</taxon>
        <taxon>Symbiodiniaceae</taxon>
        <taxon>Symbiodinium</taxon>
    </lineage>
</organism>
<dbReference type="AlphaFoldDB" id="A0A813CHM1"/>
<dbReference type="OrthoDB" id="432308at2759"/>
<accession>A0A813CHM1</accession>
<keyword evidence="4" id="KW-1185">Reference proteome</keyword>
<feature type="signal peptide" evidence="2">
    <location>
        <begin position="1"/>
        <end position="24"/>
    </location>
</feature>
<proteinExistence type="predicted"/>
<feature type="compositionally biased region" description="Polar residues" evidence="1">
    <location>
        <begin position="161"/>
        <end position="175"/>
    </location>
</feature>
<evidence type="ECO:0000313" key="3">
    <source>
        <dbReference type="EMBL" id="CAE7943118.1"/>
    </source>
</evidence>
<protein>
    <recommendedName>
        <fullName evidence="5">Transmembrane protein</fullName>
    </recommendedName>
</protein>
<evidence type="ECO:0000256" key="2">
    <source>
        <dbReference type="SAM" id="SignalP"/>
    </source>
</evidence>
<name>A0A813CHM1_9DINO</name>
<comment type="caution">
    <text evidence="3">The sequence shown here is derived from an EMBL/GenBank/DDBJ whole genome shotgun (WGS) entry which is preliminary data.</text>
</comment>
<dbReference type="EMBL" id="CAJNJA010098696">
    <property type="protein sequence ID" value="CAE7943118.1"/>
    <property type="molecule type" value="Genomic_DNA"/>
</dbReference>
<reference evidence="3" key="1">
    <citation type="submission" date="2021-02" db="EMBL/GenBank/DDBJ databases">
        <authorList>
            <person name="Dougan E. K."/>
            <person name="Rhodes N."/>
            <person name="Thang M."/>
            <person name="Chan C."/>
        </authorList>
    </citation>
    <scope>NUCLEOTIDE SEQUENCE</scope>
</reference>
<evidence type="ECO:0000256" key="1">
    <source>
        <dbReference type="SAM" id="MobiDB-lite"/>
    </source>
</evidence>
<sequence>MSHPCIGVTLLSLALLQSLPCVASFSDGEEILGCLLVQRKVPTAALKAAALPPRSPNADADTEPVILTRLESNVEEAGHAADAVSADALSLVNELSRLQASLKKSQVTKAVAKPLQHDLLETLEAAHAMLTLPVPATSASPAQSSLDSLLSMGSSDDSISQDLGGNETTATPSTKKTWQDTASLVLCFGGLFQPQTGVIVWAGTSILLACTLLLVSAKTALTSTPAEEAEAD</sequence>
<evidence type="ECO:0008006" key="5">
    <source>
        <dbReference type="Google" id="ProtNLM"/>
    </source>
</evidence>
<gene>
    <name evidence="3" type="ORF">SNEC2469_LOCUS34926</name>
</gene>
<keyword evidence="2" id="KW-0732">Signal</keyword>
<feature type="chain" id="PRO_5032782239" description="Transmembrane protein" evidence="2">
    <location>
        <begin position="25"/>
        <end position="232"/>
    </location>
</feature>
<feature type="region of interest" description="Disordered" evidence="1">
    <location>
        <begin position="143"/>
        <end position="175"/>
    </location>
</feature>
<feature type="compositionally biased region" description="Low complexity" evidence="1">
    <location>
        <begin position="144"/>
        <end position="160"/>
    </location>
</feature>
<evidence type="ECO:0000313" key="4">
    <source>
        <dbReference type="Proteomes" id="UP000601435"/>
    </source>
</evidence>
<dbReference type="Proteomes" id="UP000601435">
    <property type="component" value="Unassembled WGS sequence"/>
</dbReference>